<feature type="binding site" evidence="19">
    <location>
        <position position="62"/>
    </location>
    <ligand>
        <name>GTP</name>
        <dbReference type="ChEBI" id="CHEBI:37565"/>
    </ligand>
</feature>
<dbReference type="GO" id="GO:0043752">
    <property type="term" value="F:adenosylcobinamide kinase activity"/>
    <property type="evidence" value="ECO:0007669"/>
    <property type="project" value="UniProtKB-EC"/>
</dbReference>
<comment type="function">
    <text evidence="4">Catalyzes ATP-dependent phosphorylation of adenosylcobinamide and addition of GMP to adenosylcobinamide phosphate.</text>
</comment>
<comment type="catalytic activity">
    <reaction evidence="1">
        <text>adenosylcob(III)inamide + ATP = adenosylcob(III)inamide phosphate + ADP + H(+)</text>
        <dbReference type="Rhea" id="RHEA:15769"/>
        <dbReference type="ChEBI" id="CHEBI:2480"/>
        <dbReference type="ChEBI" id="CHEBI:15378"/>
        <dbReference type="ChEBI" id="CHEBI:30616"/>
        <dbReference type="ChEBI" id="CHEBI:58502"/>
        <dbReference type="ChEBI" id="CHEBI:456216"/>
        <dbReference type="EC" id="2.7.1.156"/>
    </reaction>
</comment>
<evidence type="ECO:0000256" key="16">
    <source>
        <dbReference type="ARBA" id="ARBA00029570"/>
    </source>
</evidence>
<dbReference type="GO" id="GO:0009236">
    <property type="term" value="P:cobalamin biosynthetic process"/>
    <property type="evidence" value="ECO:0007669"/>
    <property type="project" value="UniProtKB-UniPathway"/>
</dbReference>
<dbReference type="GO" id="GO:0005525">
    <property type="term" value="F:GTP binding"/>
    <property type="evidence" value="ECO:0007669"/>
    <property type="project" value="UniProtKB-KW"/>
</dbReference>
<feature type="binding site" evidence="19">
    <location>
        <begin position="51"/>
        <end position="54"/>
    </location>
    <ligand>
        <name>GTP</name>
        <dbReference type="ChEBI" id="CHEBI:37565"/>
    </ligand>
</feature>
<evidence type="ECO:0000313" key="21">
    <source>
        <dbReference type="Proteomes" id="UP000190102"/>
    </source>
</evidence>
<evidence type="ECO:0000256" key="5">
    <source>
        <dbReference type="ARBA" id="ARBA00004692"/>
    </source>
</evidence>
<evidence type="ECO:0000256" key="3">
    <source>
        <dbReference type="ARBA" id="ARBA00001522"/>
    </source>
</evidence>
<comment type="pathway">
    <text evidence="6">Cofactor biosynthesis; adenosylcobalamin biosynthesis; adenosylcobalamin from cob(II)yrinate a,c-diamide: step 5/7.</text>
</comment>
<dbReference type="Pfam" id="PF02283">
    <property type="entry name" value="CobU"/>
    <property type="match status" value="1"/>
</dbReference>
<dbReference type="GO" id="GO:0008820">
    <property type="term" value="F:cobinamide phosphate guanylyltransferase activity"/>
    <property type="evidence" value="ECO:0007669"/>
    <property type="project" value="UniProtKB-EC"/>
</dbReference>
<dbReference type="Proteomes" id="UP000190102">
    <property type="component" value="Unassembled WGS sequence"/>
</dbReference>
<dbReference type="OrthoDB" id="9788370at2"/>
<evidence type="ECO:0000256" key="7">
    <source>
        <dbReference type="ARBA" id="ARBA00007490"/>
    </source>
</evidence>
<evidence type="ECO:0000256" key="8">
    <source>
        <dbReference type="ARBA" id="ARBA00012016"/>
    </source>
</evidence>
<dbReference type="EMBL" id="FUWR01000026">
    <property type="protein sequence ID" value="SKA20424.1"/>
    <property type="molecule type" value="Genomic_DNA"/>
</dbReference>
<comment type="catalytic activity">
    <reaction evidence="3">
        <text>adenosylcob(III)inamide + GTP = adenosylcob(III)inamide phosphate + GDP + H(+)</text>
        <dbReference type="Rhea" id="RHEA:15765"/>
        <dbReference type="ChEBI" id="CHEBI:2480"/>
        <dbReference type="ChEBI" id="CHEBI:15378"/>
        <dbReference type="ChEBI" id="CHEBI:37565"/>
        <dbReference type="ChEBI" id="CHEBI:58189"/>
        <dbReference type="ChEBI" id="CHEBI:58502"/>
        <dbReference type="EC" id="2.7.1.156"/>
    </reaction>
</comment>
<keyword evidence="15 19" id="KW-0342">GTP-binding</keyword>
<evidence type="ECO:0000256" key="15">
    <source>
        <dbReference type="ARBA" id="ARBA00023134"/>
    </source>
</evidence>
<dbReference type="STRING" id="115783.SAMN02745119_03128"/>
<reference evidence="21" key="1">
    <citation type="submission" date="2017-02" db="EMBL/GenBank/DDBJ databases">
        <authorList>
            <person name="Varghese N."/>
            <person name="Submissions S."/>
        </authorList>
    </citation>
    <scope>NUCLEOTIDE SEQUENCE [LARGE SCALE GENOMIC DNA]</scope>
    <source>
        <strain evidence="21">ATCC BAA-34</strain>
    </source>
</reference>
<name>A0A1T4RWP1_9BACT</name>
<organism evidence="20 21">
    <name type="scientific">Trichlorobacter thiogenes</name>
    <dbReference type="NCBI Taxonomy" id="115783"/>
    <lineage>
        <taxon>Bacteria</taxon>
        <taxon>Pseudomonadati</taxon>
        <taxon>Thermodesulfobacteriota</taxon>
        <taxon>Desulfuromonadia</taxon>
        <taxon>Geobacterales</taxon>
        <taxon>Geobacteraceae</taxon>
        <taxon>Trichlorobacter</taxon>
    </lineage>
</organism>
<gene>
    <name evidence="20" type="ORF">SAMN02745119_03128</name>
</gene>
<keyword evidence="12 19" id="KW-0547">Nucleotide-binding</keyword>
<comment type="pathway">
    <text evidence="5">Cofactor biosynthesis; adenosylcobalamin biosynthesis; adenosylcobalamin from cob(II)yrinate a,c-diamide: step 6/7.</text>
</comment>
<evidence type="ECO:0000256" key="6">
    <source>
        <dbReference type="ARBA" id="ARBA00005159"/>
    </source>
</evidence>
<keyword evidence="20" id="KW-0548">Nucleotidyltransferase</keyword>
<dbReference type="InterPro" id="IPR003203">
    <property type="entry name" value="CobU/CobP"/>
</dbReference>
<dbReference type="SUPFAM" id="SSF52540">
    <property type="entry name" value="P-loop containing nucleoside triphosphate hydrolases"/>
    <property type="match status" value="1"/>
</dbReference>
<evidence type="ECO:0000256" key="17">
    <source>
        <dbReference type="ARBA" id="ARBA00030571"/>
    </source>
</evidence>
<evidence type="ECO:0000256" key="18">
    <source>
        <dbReference type="PIRSR" id="PIRSR006135-1"/>
    </source>
</evidence>
<evidence type="ECO:0000256" key="1">
    <source>
        <dbReference type="ARBA" id="ARBA00000312"/>
    </source>
</evidence>
<dbReference type="PANTHER" id="PTHR34848:SF1">
    <property type="entry name" value="BIFUNCTIONAL ADENOSYLCOBALAMIN BIOSYNTHESIS PROTEIN COBU"/>
    <property type="match status" value="1"/>
</dbReference>
<dbReference type="UniPathway" id="UPA00148">
    <property type="reaction ID" value="UER00236"/>
</dbReference>
<dbReference type="PIRSF" id="PIRSF006135">
    <property type="entry name" value="CobU"/>
    <property type="match status" value="1"/>
</dbReference>
<evidence type="ECO:0000256" key="13">
    <source>
        <dbReference type="ARBA" id="ARBA00022777"/>
    </source>
</evidence>
<dbReference type="GO" id="GO:0005524">
    <property type="term" value="F:ATP binding"/>
    <property type="evidence" value="ECO:0007669"/>
    <property type="project" value="UniProtKB-KW"/>
</dbReference>
<sequence>MPNNTLITGGARSGKSRFAEELTLSLGPSLCYLATAQPLDGEMDDRIHRHRLRRGTAWETLEEPLMIPQTLARIDGIYSAILLDCVTLWLSNLLLSCDENDPGCEERVLSHVHRLATTLRGMSTPVILVTNEVGQGIVPENRLARLYRDIAGQANQILAASCDSVYVAISGIPLKLK</sequence>
<dbReference type="InterPro" id="IPR027417">
    <property type="entry name" value="P-loop_NTPase"/>
</dbReference>
<feature type="binding site" evidence="19">
    <location>
        <begin position="34"/>
        <end position="36"/>
    </location>
    <ligand>
        <name>GTP</name>
        <dbReference type="ChEBI" id="CHEBI:37565"/>
    </ligand>
</feature>
<feature type="binding site" evidence="19">
    <location>
        <position position="84"/>
    </location>
    <ligand>
        <name>GTP</name>
        <dbReference type="ChEBI" id="CHEBI:37565"/>
    </ligand>
</feature>
<evidence type="ECO:0000256" key="4">
    <source>
        <dbReference type="ARBA" id="ARBA00003889"/>
    </source>
</evidence>
<feature type="binding site" evidence="19">
    <location>
        <begin position="9"/>
        <end position="16"/>
    </location>
    <ligand>
        <name>GTP</name>
        <dbReference type="ChEBI" id="CHEBI:37565"/>
    </ligand>
</feature>
<keyword evidence="14" id="KW-0067">ATP-binding</keyword>
<keyword evidence="13 20" id="KW-0418">Kinase</keyword>
<proteinExistence type="inferred from homology"/>
<dbReference type="EC" id="2.7.7.62" evidence="9"/>
<evidence type="ECO:0000256" key="12">
    <source>
        <dbReference type="ARBA" id="ARBA00022741"/>
    </source>
</evidence>
<dbReference type="AlphaFoldDB" id="A0A1T4RWP1"/>
<keyword evidence="11 20" id="KW-0808">Transferase</keyword>
<dbReference type="CDD" id="cd00544">
    <property type="entry name" value="CobU"/>
    <property type="match status" value="1"/>
</dbReference>
<evidence type="ECO:0000313" key="20">
    <source>
        <dbReference type="EMBL" id="SKA20424.1"/>
    </source>
</evidence>
<keyword evidence="10" id="KW-0169">Cobalamin biosynthesis</keyword>
<evidence type="ECO:0000256" key="19">
    <source>
        <dbReference type="PIRSR" id="PIRSR006135-2"/>
    </source>
</evidence>
<comment type="catalytic activity">
    <reaction evidence="2">
        <text>adenosylcob(III)inamide phosphate + GTP + H(+) = adenosylcob(III)inamide-GDP + diphosphate</text>
        <dbReference type="Rhea" id="RHEA:22712"/>
        <dbReference type="ChEBI" id="CHEBI:15378"/>
        <dbReference type="ChEBI" id="CHEBI:33019"/>
        <dbReference type="ChEBI" id="CHEBI:37565"/>
        <dbReference type="ChEBI" id="CHEBI:58502"/>
        <dbReference type="ChEBI" id="CHEBI:60487"/>
        <dbReference type="EC" id="2.7.7.62"/>
    </reaction>
</comment>
<comment type="similarity">
    <text evidence="7">Belongs to the CobU/CobP family.</text>
</comment>
<dbReference type="EC" id="2.7.1.156" evidence="8"/>
<evidence type="ECO:0000256" key="14">
    <source>
        <dbReference type="ARBA" id="ARBA00022840"/>
    </source>
</evidence>
<feature type="active site" description="GMP-histidine intermediate" evidence="18">
    <location>
        <position position="50"/>
    </location>
</feature>
<evidence type="ECO:0000256" key="2">
    <source>
        <dbReference type="ARBA" id="ARBA00000711"/>
    </source>
</evidence>
<keyword evidence="21" id="KW-1185">Reference proteome</keyword>
<dbReference type="Gene3D" id="3.40.50.300">
    <property type="entry name" value="P-loop containing nucleotide triphosphate hydrolases"/>
    <property type="match status" value="1"/>
</dbReference>
<dbReference type="RefSeq" id="WP_078791344.1">
    <property type="nucleotide sequence ID" value="NZ_FUWR01000026.1"/>
</dbReference>
<evidence type="ECO:0000256" key="11">
    <source>
        <dbReference type="ARBA" id="ARBA00022679"/>
    </source>
</evidence>
<dbReference type="PANTHER" id="PTHR34848">
    <property type="match status" value="1"/>
</dbReference>
<evidence type="ECO:0000256" key="10">
    <source>
        <dbReference type="ARBA" id="ARBA00022573"/>
    </source>
</evidence>
<protein>
    <recommendedName>
        <fullName evidence="16">Adenosylcobinamide kinase</fullName>
        <ecNumber evidence="8">2.7.1.156</ecNumber>
        <ecNumber evidence="9">2.7.7.62</ecNumber>
    </recommendedName>
    <alternativeName>
        <fullName evidence="17">Adenosylcobinamide-phosphate guanylyltransferase</fullName>
    </alternativeName>
</protein>
<evidence type="ECO:0000256" key="9">
    <source>
        <dbReference type="ARBA" id="ARBA00012523"/>
    </source>
</evidence>
<accession>A0A1T4RWP1</accession>
<dbReference type="NCBIfam" id="NF004469">
    <property type="entry name" value="PRK05800.1"/>
    <property type="match status" value="1"/>
</dbReference>